<name>A0A7W2FFJ6_9BURK</name>
<dbReference type="RefSeq" id="WP_182157682.1">
    <property type="nucleotide sequence ID" value="NZ_JACEZU010000029.1"/>
</dbReference>
<reference evidence="1 2" key="1">
    <citation type="submission" date="2020-07" db="EMBL/GenBank/DDBJ databases">
        <title>Novel species isolated from subtropical streams in China.</title>
        <authorList>
            <person name="Lu H."/>
        </authorList>
    </citation>
    <scope>NUCLEOTIDE SEQUENCE [LARGE SCALE GENOMIC DNA]</scope>
    <source>
        <strain evidence="1 2">LX47W</strain>
    </source>
</reference>
<dbReference type="Proteomes" id="UP000573499">
    <property type="component" value="Unassembled WGS sequence"/>
</dbReference>
<dbReference type="EMBL" id="JACEZU010000029">
    <property type="protein sequence ID" value="MBA5690734.1"/>
    <property type="molecule type" value="Genomic_DNA"/>
</dbReference>
<proteinExistence type="predicted"/>
<accession>A0A7W2FFJ6</accession>
<keyword evidence="2" id="KW-1185">Reference proteome</keyword>
<dbReference type="InterPro" id="IPR035900">
    <property type="entry name" value="Colicin_E_sf"/>
</dbReference>
<dbReference type="Gene3D" id="1.10.1200.20">
    <property type="entry name" value="Colicin E immunity protein"/>
    <property type="match status" value="1"/>
</dbReference>
<sequence length="162" mass="18628">MELRQELTPPQLDEQFVDRLAQLADTIDGNPSQALCAEFNRLAGTELPLSFFQGVYGSENHANFVWRVLRKQRIKPVPDVTREELVEIVRRAMKPDRGEVHEAYMAMFECNVPRPHASNLIFYPADYDPNSDTWGGGKPMSDYDPSPEQIVDWPLDMTTFQR</sequence>
<evidence type="ECO:0000313" key="2">
    <source>
        <dbReference type="Proteomes" id="UP000573499"/>
    </source>
</evidence>
<dbReference type="AlphaFoldDB" id="A0A7W2FFJ6"/>
<comment type="caution">
    <text evidence="1">The sequence shown here is derived from an EMBL/GenBank/DDBJ whole genome shotgun (WGS) entry which is preliminary data.</text>
</comment>
<evidence type="ECO:0000313" key="1">
    <source>
        <dbReference type="EMBL" id="MBA5690734.1"/>
    </source>
</evidence>
<organism evidence="1 2">
    <name type="scientific">Rugamonas apoptosis</name>
    <dbReference type="NCBI Taxonomy" id="2758570"/>
    <lineage>
        <taxon>Bacteria</taxon>
        <taxon>Pseudomonadati</taxon>
        <taxon>Pseudomonadota</taxon>
        <taxon>Betaproteobacteria</taxon>
        <taxon>Burkholderiales</taxon>
        <taxon>Oxalobacteraceae</taxon>
        <taxon>Telluria group</taxon>
        <taxon>Rugamonas</taxon>
    </lineage>
</organism>
<protein>
    <submittedName>
        <fullName evidence="1">Uncharacterized protein</fullName>
    </submittedName>
</protein>
<gene>
    <name evidence="1" type="ORF">H3H39_27245</name>
</gene>